<evidence type="ECO:0000313" key="2">
    <source>
        <dbReference type="EMBL" id="MBB5966493.1"/>
    </source>
</evidence>
<feature type="transmembrane region" description="Helical" evidence="1">
    <location>
        <begin position="75"/>
        <end position="97"/>
    </location>
</feature>
<keyword evidence="1" id="KW-1133">Transmembrane helix</keyword>
<comment type="caution">
    <text evidence="2">The sequence shown here is derived from an EMBL/GenBank/DDBJ whole genome shotgun (WGS) entry which is preliminary data.</text>
</comment>
<keyword evidence="1" id="KW-0472">Membrane</keyword>
<reference evidence="2 3" key="1">
    <citation type="submission" date="2020-08" db="EMBL/GenBank/DDBJ databases">
        <title>Genomic Encyclopedia of Type Strains, Phase III (KMG-III): the genomes of soil and plant-associated and newly described type strains.</title>
        <authorList>
            <person name="Whitman W."/>
        </authorList>
    </citation>
    <scope>NUCLEOTIDE SEQUENCE [LARGE SCALE GENOMIC DNA]</scope>
    <source>
        <strain evidence="2 3">CECT 3303</strain>
    </source>
</reference>
<feature type="transmembrane region" description="Helical" evidence="1">
    <location>
        <begin position="39"/>
        <end position="63"/>
    </location>
</feature>
<dbReference type="RefSeq" id="WP_184946655.1">
    <property type="nucleotide sequence ID" value="NZ_BAAAWZ010000004.1"/>
</dbReference>
<feature type="transmembrane region" description="Helical" evidence="1">
    <location>
        <begin position="103"/>
        <end position="125"/>
    </location>
</feature>
<name>A0A841DCH4_PLAVE</name>
<dbReference type="EMBL" id="JACHJJ010000024">
    <property type="protein sequence ID" value="MBB5966493.1"/>
    <property type="molecule type" value="Genomic_DNA"/>
</dbReference>
<keyword evidence="3" id="KW-1185">Reference proteome</keyword>
<keyword evidence="1" id="KW-0812">Transmembrane</keyword>
<protein>
    <submittedName>
        <fullName evidence="2">Uncharacterized protein</fullName>
    </submittedName>
</protein>
<organism evidence="2 3">
    <name type="scientific">Planomonospora venezuelensis</name>
    <dbReference type="NCBI Taxonomy" id="1999"/>
    <lineage>
        <taxon>Bacteria</taxon>
        <taxon>Bacillati</taxon>
        <taxon>Actinomycetota</taxon>
        <taxon>Actinomycetes</taxon>
        <taxon>Streptosporangiales</taxon>
        <taxon>Streptosporangiaceae</taxon>
        <taxon>Planomonospora</taxon>
    </lineage>
</organism>
<accession>A0A841DCH4</accession>
<dbReference type="AlphaFoldDB" id="A0A841DCH4"/>
<feature type="transmembrane region" description="Helical" evidence="1">
    <location>
        <begin position="132"/>
        <end position="150"/>
    </location>
</feature>
<dbReference type="Proteomes" id="UP000562352">
    <property type="component" value="Unassembled WGS sequence"/>
</dbReference>
<evidence type="ECO:0000313" key="3">
    <source>
        <dbReference type="Proteomes" id="UP000562352"/>
    </source>
</evidence>
<proteinExistence type="predicted"/>
<gene>
    <name evidence="2" type="ORF">FHS22_005785</name>
</gene>
<feature type="transmembrane region" description="Helical" evidence="1">
    <location>
        <begin position="12"/>
        <end position="33"/>
    </location>
</feature>
<evidence type="ECO:0000256" key="1">
    <source>
        <dbReference type="SAM" id="Phobius"/>
    </source>
</evidence>
<sequence length="310" mass="32717">MQWRAVTGQVSAVWLAGSICGHVVPTMAVLALWTGSGAGAAGVALLMLLGVLITYGIGSLTPAGSPLTGSRGRRVTWAVLVYGGGQALWLAGAFIAAEADLSLGLGSPAATALGGLPFALVSAFLAGRRTAVGALAVTVGLSVWSAYLIGQEDTREEIASRPGIDRPLMYVTATPPGYRTTRDFPGTSIFFTPVDQRVVTVWQDHDITVSVRRETAEGCPQGPLAVTFGQDEKPECAAERPDLWYVTGRIPEPEWGCPCGLHQYVRRDGEVLIRVGGSDAVDRTLLRQIILNARPATDAEIETLFTTMPG</sequence>